<feature type="binding site" evidence="5">
    <location>
        <position position="166"/>
    </location>
    <ligand>
        <name>phosphoenolpyruvate</name>
        <dbReference type="ChEBI" id="CHEBI:58702"/>
    </ligand>
</feature>
<dbReference type="SUPFAM" id="SSF53448">
    <property type="entry name" value="Nucleotide-diphospho-sugar transferases"/>
    <property type="match status" value="1"/>
</dbReference>
<evidence type="ECO:0000313" key="7">
    <source>
        <dbReference type="Proteomes" id="UP001432000"/>
    </source>
</evidence>
<proteinExistence type="inferred from homology"/>
<keyword evidence="3 5" id="KW-0547">Nucleotide-binding</keyword>
<accession>A0ABZ2PTD1</accession>
<dbReference type="Proteomes" id="UP001432000">
    <property type="component" value="Chromosome"/>
</dbReference>
<reference evidence="6 7" key="1">
    <citation type="submission" date="2024-03" db="EMBL/GenBank/DDBJ databases">
        <title>Natural products discovery in diverse microorganisms through a two-stage MS feature dereplication strategy.</title>
        <authorList>
            <person name="Zhang R."/>
        </authorList>
    </citation>
    <scope>NUCLEOTIDE SEQUENCE [LARGE SCALE GENOMIC DNA]</scope>
    <source>
        <strain evidence="6 7">18930</strain>
    </source>
</reference>
<comment type="function">
    <text evidence="5">Guanylyltransferase that catalyzes the activation of phosphoenolpyruvate (PEP) as enolpyruvoyl-2-diphospho-5'-guanosine, via the condensation of PEP with GTP. It is involved in the biosynthesis of coenzyme F420, a hydride carrier cofactor.</text>
</comment>
<evidence type="ECO:0000313" key="6">
    <source>
        <dbReference type="EMBL" id="WXG71143.1"/>
    </source>
</evidence>
<dbReference type="InterPro" id="IPR029044">
    <property type="entry name" value="Nucleotide-diphossugar_trans"/>
</dbReference>
<dbReference type="NCBIfam" id="TIGR03552">
    <property type="entry name" value="F420_cofC"/>
    <property type="match status" value="1"/>
</dbReference>
<evidence type="ECO:0000256" key="3">
    <source>
        <dbReference type="ARBA" id="ARBA00022741"/>
    </source>
</evidence>
<evidence type="ECO:0000256" key="2">
    <source>
        <dbReference type="ARBA" id="ARBA00022695"/>
    </source>
</evidence>
<comment type="pathway">
    <text evidence="5">Cofactor biosynthesis; coenzyme F420 biosynthesis.</text>
</comment>
<dbReference type="GO" id="GO:0043814">
    <property type="term" value="F:phospholactate guanylyltransferase activity"/>
    <property type="evidence" value="ECO:0007669"/>
    <property type="project" value="UniProtKB-EC"/>
</dbReference>
<keyword evidence="7" id="KW-1185">Reference proteome</keyword>
<dbReference type="HAMAP" id="MF_02114">
    <property type="entry name" value="CofC"/>
    <property type="match status" value="1"/>
</dbReference>
<dbReference type="PANTHER" id="PTHR40392">
    <property type="entry name" value="2-PHOSPHO-L-LACTATE GUANYLYLTRANSFERASE"/>
    <property type="match status" value="1"/>
</dbReference>
<keyword evidence="4 5" id="KW-0342">GTP-binding</keyword>
<dbReference type="EMBL" id="CP147846">
    <property type="protein sequence ID" value="WXG71143.1"/>
    <property type="molecule type" value="Genomic_DNA"/>
</dbReference>
<evidence type="ECO:0000256" key="5">
    <source>
        <dbReference type="HAMAP-Rule" id="MF_02114"/>
    </source>
</evidence>
<keyword evidence="2 5" id="KW-0548">Nucleotidyltransferase</keyword>
<protein>
    <recommendedName>
        <fullName evidence="5">Phosphoenolpyruvate guanylyltransferase</fullName>
        <shortName evidence="5">PEP guanylyltransferase</shortName>
        <ecNumber evidence="5">2.7.7.105</ecNumber>
    </recommendedName>
</protein>
<keyword evidence="1 5" id="KW-0808">Transferase</keyword>
<evidence type="ECO:0000256" key="4">
    <source>
        <dbReference type="ARBA" id="ARBA00023134"/>
    </source>
</evidence>
<name>A0ABZ2PTD1_9NOCA</name>
<comment type="catalytic activity">
    <reaction evidence="5">
        <text>phosphoenolpyruvate + GTP + H(+) = enolpyruvoyl-2-diphospho-5'-guanosine + diphosphate</text>
        <dbReference type="Rhea" id="RHEA:30519"/>
        <dbReference type="ChEBI" id="CHEBI:15378"/>
        <dbReference type="ChEBI" id="CHEBI:33019"/>
        <dbReference type="ChEBI" id="CHEBI:37565"/>
        <dbReference type="ChEBI" id="CHEBI:58702"/>
        <dbReference type="ChEBI" id="CHEBI:143701"/>
        <dbReference type="EC" id="2.7.7.105"/>
    </reaction>
</comment>
<organism evidence="6 7">
    <name type="scientific">Rhodococcus sovatensis</name>
    <dbReference type="NCBI Taxonomy" id="1805840"/>
    <lineage>
        <taxon>Bacteria</taxon>
        <taxon>Bacillati</taxon>
        <taxon>Actinomycetota</taxon>
        <taxon>Actinomycetes</taxon>
        <taxon>Mycobacteriales</taxon>
        <taxon>Nocardiaceae</taxon>
        <taxon>Rhodococcus</taxon>
    </lineage>
</organism>
<gene>
    <name evidence="6" type="primary">cofC</name>
    <name evidence="5" type="synonym">fbiD</name>
    <name evidence="6" type="ORF">WDS16_12005</name>
</gene>
<dbReference type="Pfam" id="PF01983">
    <property type="entry name" value="CofC"/>
    <property type="match status" value="1"/>
</dbReference>
<feature type="binding site" evidence="5">
    <location>
        <position position="146"/>
    </location>
    <ligand>
        <name>phosphoenolpyruvate</name>
        <dbReference type="ChEBI" id="CHEBI:58702"/>
    </ligand>
</feature>
<evidence type="ECO:0000256" key="1">
    <source>
        <dbReference type="ARBA" id="ARBA00022679"/>
    </source>
</evidence>
<dbReference type="PANTHER" id="PTHR40392:SF1">
    <property type="entry name" value="2-PHOSPHO-L-LACTATE GUANYLYLTRANSFERASE"/>
    <property type="match status" value="1"/>
</dbReference>
<feature type="binding site" evidence="5">
    <location>
        <position position="163"/>
    </location>
    <ligand>
        <name>phosphoenolpyruvate</name>
        <dbReference type="ChEBI" id="CHEBI:58702"/>
    </ligand>
</feature>
<dbReference type="RefSeq" id="WP_338892866.1">
    <property type="nucleotide sequence ID" value="NZ_CP147846.1"/>
</dbReference>
<dbReference type="EC" id="2.7.7.105" evidence="5"/>
<comment type="similarity">
    <text evidence="5">Belongs to the CofC family.</text>
</comment>
<sequence>MSTAHVVIAVKDLAAAKTRLAEAFADTDRARLVAAMFRDTVVAARAVDAVSAITVVTPDPSIAAAAVDLGARVVEEPCDRTPQDSVARLNSAFEAAASIVRAEGSADIIALQADLPALRSAELAQAYLAARGHARSVVSDHHGTGTAALIVDGSSGEFAPLFGPSSARRHRESGAYDLDGHWPGLRLDVDTIDDVREAHALGVGQATAAVLRSLGW</sequence>
<dbReference type="InterPro" id="IPR002835">
    <property type="entry name" value="CofC"/>
</dbReference>
<dbReference type="Gene3D" id="3.90.550.10">
    <property type="entry name" value="Spore Coat Polysaccharide Biosynthesis Protein SpsA, Chain A"/>
    <property type="match status" value="1"/>
</dbReference>